<sequence length="59" mass="6666">MKTEDVVLGVEILHHDCLNVMMGSIQLILMNLCACSMEILQVLANVMSKYSFNICCRFV</sequence>
<accession>A0A4S8ILZ7</accession>
<keyword evidence="1" id="KW-0812">Transmembrane</keyword>
<evidence type="ECO:0000256" key="1">
    <source>
        <dbReference type="SAM" id="Phobius"/>
    </source>
</evidence>
<feature type="transmembrane region" description="Helical" evidence="1">
    <location>
        <begin position="20"/>
        <end position="40"/>
    </location>
</feature>
<evidence type="ECO:0000313" key="2">
    <source>
        <dbReference type="EMBL" id="THU49219.1"/>
    </source>
</evidence>
<name>A0A4S8ILZ7_MUSBA</name>
<keyword evidence="3" id="KW-1185">Reference proteome</keyword>
<reference evidence="2 3" key="1">
    <citation type="journal article" date="2019" name="Nat. Plants">
        <title>Genome sequencing of Musa balbisiana reveals subgenome evolution and function divergence in polyploid bananas.</title>
        <authorList>
            <person name="Yao X."/>
        </authorList>
    </citation>
    <scope>NUCLEOTIDE SEQUENCE [LARGE SCALE GENOMIC DNA]</scope>
    <source>
        <strain evidence="3">cv. DH-PKW</strain>
        <tissue evidence="2">Leaves</tissue>
    </source>
</reference>
<keyword evidence="1" id="KW-0472">Membrane</keyword>
<dbReference type="AlphaFoldDB" id="A0A4S8ILZ7"/>
<gene>
    <name evidence="2" type="ORF">C4D60_Mb06t07240</name>
</gene>
<comment type="caution">
    <text evidence="2">The sequence shown here is derived from an EMBL/GenBank/DDBJ whole genome shotgun (WGS) entry which is preliminary data.</text>
</comment>
<dbReference type="Proteomes" id="UP000317650">
    <property type="component" value="Chromosome 6"/>
</dbReference>
<organism evidence="2 3">
    <name type="scientific">Musa balbisiana</name>
    <name type="common">Banana</name>
    <dbReference type="NCBI Taxonomy" id="52838"/>
    <lineage>
        <taxon>Eukaryota</taxon>
        <taxon>Viridiplantae</taxon>
        <taxon>Streptophyta</taxon>
        <taxon>Embryophyta</taxon>
        <taxon>Tracheophyta</taxon>
        <taxon>Spermatophyta</taxon>
        <taxon>Magnoliopsida</taxon>
        <taxon>Liliopsida</taxon>
        <taxon>Zingiberales</taxon>
        <taxon>Musaceae</taxon>
        <taxon>Musa</taxon>
    </lineage>
</organism>
<proteinExistence type="predicted"/>
<protein>
    <submittedName>
        <fullName evidence="2">Uncharacterized protein</fullName>
    </submittedName>
</protein>
<evidence type="ECO:0000313" key="3">
    <source>
        <dbReference type="Proteomes" id="UP000317650"/>
    </source>
</evidence>
<keyword evidence="1" id="KW-1133">Transmembrane helix</keyword>
<dbReference type="EMBL" id="PYDT01000009">
    <property type="protein sequence ID" value="THU49219.1"/>
    <property type="molecule type" value="Genomic_DNA"/>
</dbReference>